<accession>A0A1R2BC86</accession>
<dbReference type="PANTHER" id="PTHR21223">
    <property type="entry name" value="CBY1-INTERACTING BAR DOMAIN-CONTAINING PROTEIN HOMOLOG"/>
    <property type="match status" value="1"/>
</dbReference>
<name>A0A1R2BC86_9CILI</name>
<keyword evidence="3" id="KW-1185">Reference proteome</keyword>
<comment type="caution">
    <text evidence="2">The sequence shown here is derived from an EMBL/GenBank/DDBJ whole genome shotgun (WGS) entry which is preliminary data.</text>
</comment>
<dbReference type="Proteomes" id="UP000187209">
    <property type="component" value="Unassembled WGS sequence"/>
</dbReference>
<dbReference type="GO" id="GO:0036064">
    <property type="term" value="C:ciliary basal body"/>
    <property type="evidence" value="ECO:0007669"/>
    <property type="project" value="TreeGrafter"/>
</dbReference>
<dbReference type="EMBL" id="MPUH01000764">
    <property type="protein sequence ID" value="OMJ74250.1"/>
    <property type="molecule type" value="Genomic_DNA"/>
</dbReference>
<dbReference type="Pfam" id="PF06730">
    <property type="entry name" value="FAM92"/>
    <property type="match status" value="1"/>
</dbReference>
<dbReference type="Gene3D" id="1.20.1270.60">
    <property type="entry name" value="Arfaptin homology (AH) domain/BAR domain"/>
    <property type="match status" value="1"/>
</dbReference>
<sequence>MSQERGRQQKDKLEQISNEYSALHTIFKKLTAYEDELSELNIQFAKKWLEIQKCEENNKIQSGIRQFAEALNESENRRKESIVHIKKHIQEPLKMYPLKVKKQKRSLSRNARGKEKDDENEDIEEKIRNFEQVHVSDMKQLMLHLINAEMFYHARSIEYFTKVYKTLSSSEQLEE</sequence>
<reference evidence="2 3" key="1">
    <citation type="submission" date="2016-11" db="EMBL/GenBank/DDBJ databases">
        <title>The macronuclear genome of Stentor coeruleus: a giant cell with tiny introns.</title>
        <authorList>
            <person name="Slabodnick M."/>
            <person name="Ruby J.G."/>
            <person name="Reiff S.B."/>
            <person name="Swart E.C."/>
            <person name="Gosai S."/>
            <person name="Prabakaran S."/>
            <person name="Witkowska E."/>
            <person name="Larue G.E."/>
            <person name="Fisher S."/>
            <person name="Freeman R.M."/>
            <person name="Gunawardena J."/>
            <person name="Chu W."/>
            <person name="Stover N.A."/>
            <person name="Gregory B.D."/>
            <person name="Nowacki M."/>
            <person name="Derisi J."/>
            <person name="Roy S.W."/>
            <person name="Marshall W.F."/>
            <person name="Sood P."/>
        </authorList>
    </citation>
    <scope>NUCLEOTIDE SEQUENCE [LARGE SCALE GENOMIC DNA]</scope>
    <source>
        <strain evidence="2">WM001</strain>
    </source>
</reference>
<feature type="region of interest" description="Disordered" evidence="1">
    <location>
        <begin position="102"/>
        <end position="123"/>
    </location>
</feature>
<dbReference type="InterPro" id="IPR009602">
    <property type="entry name" value="CBAR/FAM92"/>
</dbReference>
<organism evidence="2 3">
    <name type="scientific">Stentor coeruleus</name>
    <dbReference type="NCBI Taxonomy" id="5963"/>
    <lineage>
        <taxon>Eukaryota</taxon>
        <taxon>Sar</taxon>
        <taxon>Alveolata</taxon>
        <taxon>Ciliophora</taxon>
        <taxon>Postciliodesmatophora</taxon>
        <taxon>Heterotrichea</taxon>
        <taxon>Heterotrichida</taxon>
        <taxon>Stentoridae</taxon>
        <taxon>Stentor</taxon>
    </lineage>
</organism>
<evidence type="ECO:0000256" key="1">
    <source>
        <dbReference type="SAM" id="MobiDB-lite"/>
    </source>
</evidence>
<proteinExistence type="predicted"/>
<evidence type="ECO:0008006" key="4">
    <source>
        <dbReference type="Google" id="ProtNLM"/>
    </source>
</evidence>
<protein>
    <recommendedName>
        <fullName evidence="4">BAR domain-containing protein</fullName>
    </recommendedName>
</protein>
<dbReference type="GO" id="GO:0060271">
    <property type="term" value="P:cilium assembly"/>
    <property type="evidence" value="ECO:0007669"/>
    <property type="project" value="TreeGrafter"/>
</dbReference>
<gene>
    <name evidence="2" type="ORF">SteCoe_26876</name>
</gene>
<evidence type="ECO:0000313" key="2">
    <source>
        <dbReference type="EMBL" id="OMJ74250.1"/>
    </source>
</evidence>
<evidence type="ECO:0000313" key="3">
    <source>
        <dbReference type="Proteomes" id="UP000187209"/>
    </source>
</evidence>
<dbReference type="GO" id="GO:0035869">
    <property type="term" value="C:ciliary transition zone"/>
    <property type="evidence" value="ECO:0007669"/>
    <property type="project" value="TreeGrafter"/>
</dbReference>
<dbReference type="InterPro" id="IPR027267">
    <property type="entry name" value="AH/BAR_dom_sf"/>
</dbReference>
<dbReference type="OrthoDB" id="322558at2759"/>
<dbReference type="AlphaFoldDB" id="A0A1R2BC86"/>
<dbReference type="PANTHER" id="PTHR21223:SF2">
    <property type="entry name" value="CBY1-INTERACTING BAR DOMAIN-CONTAINING PROTEIN HOMOLOG"/>
    <property type="match status" value="1"/>
</dbReference>